<comment type="subcellular location">
    <subcellularLocation>
        <location evidence="1">Membrane</location>
        <topology evidence="1">Single-pass type II membrane protein</topology>
    </subcellularLocation>
</comment>
<organism evidence="9">
    <name type="scientific">Vanderwaltozyma polyspora (strain ATCC 22028 / DSM 70294 / BCRC 21397 / CBS 2163 / NBRC 10782 / NRRL Y-8283 / UCD 57-17)</name>
    <name type="common">Kluyveromyces polysporus</name>
    <dbReference type="NCBI Taxonomy" id="436907"/>
    <lineage>
        <taxon>Eukaryota</taxon>
        <taxon>Fungi</taxon>
        <taxon>Dikarya</taxon>
        <taxon>Ascomycota</taxon>
        <taxon>Saccharomycotina</taxon>
        <taxon>Saccharomycetes</taxon>
        <taxon>Saccharomycetales</taxon>
        <taxon>Saccharomycetaceae</taxon>
        <taxon>Vanderwaltozyma</taxon>
    </lineage>
</organism>
<evidence type="ECO:0008006" key="10">
    <source>
        <dbReference type="Google" id="ProtNLM"/>
    </source>
</evidence>
<feature type="compositionally biased region" description="Low complexity" evidence="6">
    <location>
        <begin position="11"/>
        <end position="24"/>
    </location>
</feature>
<dbReference type="eggNOG" id="ENOG502QTZG">
    <property type="taxonomic scope" value="Eukaryota"/>
</dbReference>
<feature type="region of interest" description="Disordered" evidence="6">
    <location>
        <begin position="1"/>
        <end position="25"/>
    </location>
</feature>
<evidence type="ECO:0000256" key="6">
    <source>
        <dbReference type="SAM" id="MobiDB-lite"/>
    </source>
</evidence>
<dbReference type="GO" id="GO:0000030">
    <property type="term" value="F:mannosyltransferase activity"/>
    <property type="evidence" value="ECO:0007669"/>
    <property type="project" value="InterPro"/>
</dbReference>
<protein>
    <recommendedName>
        <fullName evidence="10">Glycosyltransferase family 91 protein</fullName>
    </recommendedName>
</protein>
<evidence type="ECO:0000256" key="3">
    <source>
        <dbReference type="ARBA" id="ARBA00022676"/>
    </source>
</evidence>
<dbReference type="OrthoDB" id="3631276at2759"/>
<evidence type="ECO:0000313" key="8">
    <source>
        <dbReference type="EMBL" id="EDO15575.1"/>
    </source>
</evidence>
<feature type="transmembrane region" description="Helical" evidence="7">
    <location>
        <begin position="35"/>
        <end position="57"/>
    </location>
</feature>
<dbReference type="EMBL" id="DS480454">
    <property type="protein sequence ID" value="EDO15575.1"/>
    <property type="molecule type" value="Genomic_DNA"/>
</dbReference>
<feature type="transmembrane region" description="Helical" evidence="7">
    <location>
        <begin position="77"/>
        <end position="94"/>
    </location>
</feature>
<dbReference type="GO" id="GO:0071555">
    <property type="term" value="P:cell wall organization"/>
    <property type="evidence" value="ECO:0007669"/>
    <property type="project" value="UniProtKB-KW"/>
</dbReference>
<keyword evidence="7" id="KW-1133">Transmembrane helix</keyword>
<proteinExistence type="inferred from homology"/>
<dbReference type="OMA" id="DWKGPED"/>
<evidence type="ECO:0000256" key="4">
    <source>
        <dbReference type="ARBA" id="ARBA00022968"/>
    </source>
</evidence>
<evidence type="ECO:0000313" key="9">
    <source>
        <dbReference type="Proteomes" id="UP000000267"/>
    </source>
</evidence>
<evidence type="ECO:0000256" key="5">
    <source>
        <dbReference type="ARBA" id="ARBA00023316"/>
    </source>
</evidence>
<gene>
    <name evidence="8" type="ORF">Kpol_487p8</name>
</gene>
<keyword evidence="4" id="KW-0735">Signal-anchor</keyword>
<name>A7TQ83_VANPO</name>
<dbReference type="InParanoid" id="A7TQ83"/>
<comment type="similarity">
    <text evidence="2">Belongs to the BMT family.</text>
</comment>
<keyword evidence="7" id="KW-0472">Membrane</keyword>
<dbReference type="InterPro" id="IPR021988">
    <property type="entry name" value="BMT1"/>
</dbReference>
<keyword evidence="9" id="KW-1185">Reference proteome</keyword>
<dbReference type="Proteomes" id="UP000000267">
    <property type="component" value="Unassembled WGS sequence"/>
</dbReference>
<keyword evidence="5" id="KW-0961">Cell wall biogenesis/degradation</keyword>
<evidence type="ECO:0000256" key="7">
    <source>
        <dbReference type="SAM" id="Phobius"/>
    </source>
</evidence>
<accession>A7TQ83</accession>
<dbReference type="Pfam" id="PF12141">
    <property type="entry name" value="BMT"/>
    <property type="match status" value="2"/>
</dbReference>
<keyword evidence="7" id="KW-0812">Transmembrane</keyword>
<dbReference type="KEGG" id="vpo:Kpol_487p8"/>
<dbReference type="HOGENOM" id="CLU_013841_0_0_1"/>
<dbReference type="AlphaFoldDB" id="A7TQ83"/>
<dbReference type="GeneID" id="5543666"/>
<dbReference type="GO" id="GO:0016020">
    <property type="term" value="C:membrane"/>
    <property type="evidence" value="ECO:0007669"/>
    <property type="project" value="UniProtKB-SubCell"/>
</dbReference>
<evidence type="ECO:0000256" key="1">
    <source>
        <dbReference type="ARBA" id="ARBA00004606"/>
    </source>
</evidence>
<keyword evidence="3" id="KW-0808">Transferase</keyword>
<reference evidence="8 9" key="1">
    <citation type="journal article" date="2007" name="Proc. Natl. Acad. Sci. U.S.A.">
        <title>Independent sorting-out of thousands of duplicated gene pairs in two yeast species descended from a whole-genome duplication.</title>
        <authorList>
            <person name="Scannell D.R."/>
            <person name="Frank A.C."/>
            <person name="Conant G.C."/>
            <person name="Byrne K.P."/>
            <person name="Woolfit M."/>
            <person name="Wolfe K.H."/>
        </authorList>
    </citation>
    <scope>NUCLEOTIDE SEQUENCE [LARGE SCALE GENOMIC DNA]</scope>
    <source>
        <strain evidence="9">ATCC 22028 / DSM 70294 / BCRC 21397 / CBS 2163 / NBRC 10782 / NRRL Y-8283 / UCD 57-17</strain>
    </source>
</reference>
<dbReference type="RefSeq" id="XP_001643433.1">
    <property type="nucleotide sequence ID" value="XM_001643383.1"/>
</dbReference>
<dbReference type="PhylomeDB" id="A7TQ83"/>
<dbReference type="STRING" id="436907.A7TQ83"/>
<evidence type="ECO:0000256" key="2">
    <source>
        <dbReference type="ARBA" id="ARBA00009486"/>
    </source>
</evidence>
<sequence>MDKFEMDDVPSSSSSSSSSTTSSSYPAKNNIRNTFITTIKSPFTRFLNFISILHYYFKRQLINLIFLFKRLDLRKKIFSITLFFIFLTISLFSIHPNRDNIIEDAKFNYYSILNNLNKLEFKKDYPNVDLTNVMKFKKFTTLPISNDITDKKLYAKYNVTGYVSNLDFNSVYNEYLKDNKNNGIKKNPNVEKGDFISEYDYHVGYENLVNCDSLKYTNHFEINNNSKILQDDLLNLRRNLLKKSIPYSKAIKSKDEDRWSEEDIINKRWFRFGGSAVWLEDQQCYVVYTRIIYSQRGERSYPKVSMLRGQAFDKDWNEIIGKKIPYNDVLIPNDMNQQINNLRKEFGEIDCNSIKNKIAYDKCQAENTNNEIKIQERINAVLEKYYITYPTIFNIPADLNGDVKGQEDPRVILKQNSININLKQTDEPLVFFNQLDDVEGKRRMFAFWPHRKYDTLLKFKAKNFSLKKTEKNWTPFFSNNDLTADIKISRGFIHFIYNFLPIEIIKCNLDDGLCELVFKASTLDLPKDAKYDGMRGGTQFVKLPSELPALKNKQIWVGFPKLHAKNCGCGTHFYRPMLSVLVESEGVYHQELIVPVLDFDFEVISWDLKGKYCQNNNIMSPNSIAFWDILGQDPKTKEFEDYMTITVSEADRLTRTITLKGLLNFILGIYSQKSINEDFTVNDQSKFIVSKTLKCVVNHAKDQCKAYGKTHPEPKQK</sequence>
<keyword evidence="3" id="KW-0328">Glycosyltransferase</keyword>